<accession>A0A2H4JC00</accession>
<dbReference type="Pfam" id="PF05521">
    <property type="entry name" value="Phage_HCP"/>
    <property type="match status" value="1"/>
</dbReference>
<dbReference type="InterPro" id="IPR008767">
    <property type="entry name" value="Phage_SPP1_head-tail_adaptor"/>
</dbReference>
<protein>
    <recommendedName>
        <fullName evidence="3">Head-tail adaptor protein</fullName>
    </recommendedName>
</protein>
<proteinExistence type="predicted"/>
<feature type="region of interest" description="Disordered" evidence="1">
    <location>
        <begin position="1"/>
        <end position="25"/>
    </location>
</feature>
<sequence>MRAGPLRHRVELQSETQQSDGMGGGRKTWAMYGEAWAGIDTPSGRTSTVAQQLQATVTVEITMRPRKDLKAGHRIRDKLTDTTYVVEAVLPDNVFSMLRVLCSTLPDPMRKTP</sequence>
<dbReference type="InterPro" id="IPR038666">
    <property type="entry name" value="SSP1_head-tail_sf"/>
</dbReference>
<dbReference type="Gene3D" id="2.40.10.270">
    <property type="entry name" value="Bacteriophage SPP1 head-tail adaptor protein"/>
    <property type="match status" value="1"/>
</dbReference>
<reference evidence="2" key="1">
    <citation type="submission" date="2017-06" db="EMBL/GenBank/DDBJ databases">
        <title>Novel phages from South African skin metaviromes.</title>
        <authorList>
            <person name="van Zyl L.J."/>
            <person name="Abrahams Y."/>
            <person name="Stander E.A."/>
            <person name="Kirby B.M."/>
            <person name="Clavaud C."/>
            <person name="Farcet C."/>
            <person name="Breton L."/>
            <person name="Trindade M.I."/>
        </authorList>
    </citation>
    <scope>NUCLEOTIDE SEQUENCE</scope>
</reference>
<gene>
    <name evidence="2" type="ORF">9F2_7</name>
</gene>
<organism evidence="2">
    <name type="scientific">uncultured Caudovirales phage</name>
    <dbReference type="NCBI Taxonomy" id="2100421"/>
    <lineage>
        <taxon>Viruses</taxon>
        <taxon>Duplodnaviria</taxon>
        <taxon>Heunggongvirae</taxon>
        <taxon>Uroviricota</taxon>
        <taxon>Caudoviricetes</taxon>
        <taxon>Peduoviridae</taxon>
        <taxon>Maltschvirus</taxon>
        <taxon>Maltschvirus maltsch</taxon>
    </lineage>
</organism>
<name>A0A2H4JC00_9CAUD</name>
<evidence type="ECO:0008006" key="3">
    <source>
        <dbReference type="Google" id="ProtNLM"/>
    </source>
</evidence>
<evidence type="ECO:0000256" key="1">
    <source>
        <dbReference type="SAM" id="MobiDB-lite"/>
    </source>
</evidence>
<evidence type="ECO:0000313" key="2">
    <source>
        <dbReference type="EMBL" id="ASN71513.1"/>
    </source>
</evidence>
<dbReference type="EMBL" id="MF417927">
    <property type="protein sequence ID" value="ASN71513.1"/>
    <property type="molecule type" value="Genomic_DNA"/>
</dbReference>
<dbReference type="NCBIfam" id="TIGR01563">
    <property type="entry name" value="gp16_SPP1"/>
    <property type="match status" value="1"/>
</dbReference>